<dbReference type="InterPro" id="IPR002048">
    <property type="entry name" value="EF_hand_dom"/>
</dbReference>
<dbReference type="Pfam" id="PF13499">
    <property type="entry name" value="EF-hand_7"/>
    <property type="match status" value="1"/>
</dbReference>
<dbReference type="CDD" id="cd00051">
    <property type="entry name" value="EFh"/>
    <property type="match status" value="1"/>
</dbReference>
<dbReference type="AlphaFoldDB" id="A0AAW8R3D5"/>
<protein>
    <submittedName>
        <fullName evidence="2">EF-hand domain-containing protein</fullName>
    </submittedName>
</protein>
<dbReference type="EMBL" id="JAVRIE010000001">
    <property type="protein sequence ID" value="MDT0581653.1"/>
    <property type="molecule type" value="Genomic_DNA"/>
</dbReference>
<dbReference type="InterPro" id="IPR018247">
    <property type="entry name" value="EF_Hand_1_Ca_BS"/>
</dbReference>
<feature type="domain" description="EF-hand" evidence="1">
    <location>
        <begin position="10"/>
        <end position="45"/>
    </location>
</feature>
<gene>
    <name evidence="2" type="ORF">RM544_03810</name>
</gene>
<dbReference type="InterPro" id="IPR011992">
    <property type="entry name" value="EF-hand-dom_pair"/>
</dbReference>
<keyword evidence="3" id="KW-1185">Reference proteome</keyword>
<accession>A0AAW8R3D5</accession>
<dbReference type="SUPFAM" id="SSF47473">
    <property type="entry name" value="EF-hand"/>
    <property type="match status" value="1"/>
</dbReference>
<dbReference type="PANTHER" id="PTHR47500">
    <property type="entry name" value="EF-HAND CALCIUM-BINDING DOMAIN-CONTAINING PROTEIN"/>
    <property type="match status" value="1"/>
</dbReference>
<organism evidence="2 3">
    <name type="scientific">Brumicola blandensis</name>
    <dbReference type="NCBI Taxonomy" id="3075611"/>
    <lineage>
        <taxon>Bacteria</taxon>
        <taxon>Pseudomonadati</taxon>
        <taxon>Pseudomonadota</taxon>
        <taxon>Gammaproteobacteria</taxon>
        <taxon>Alteromonadales</taxon>
        <taxon>Alteromonadaceae</taxon>
        <taxon>Brumicola</taxon>
    </lineage>
</organism>
<dbReference type="InterPro" id="IPR043520">
    <property type="entry name" value="SPT21"/>
</dbReference>
<dbReference type="Gene3D" id="1.10.238.10">
    <property type="entry name" value="EF-hand"/>
    <property type="match status" value="1"/>
</dbReference>
<dbReference type="SMART" id="SM00054">
    <property type="entry name" value="EFh"/>
    <property type="match status" value="2"/>
</dbReference>
<comment type="caution">
    <text evidence="2">The sequence shown here is derived from an EMBL/GenBank/DDBJ whole genome shotgun (WGS) entry which is preliminary data.</text>
</comment>
<dbReference type="PROSITE" id="PS00018">
    <property type="entry name" value="EF_HAND_1"/>
    <property type="match status" value="1"/>
</dbReference>
<dbReference type="GO" id="GO:0005509">
    <property type="term" value="F:calcium ion binding"/>
    <property type="evidence" value="ECO:0007669"/>
    <property type="project" value="InterPro"/>
</dbReference>
<proteinExistence type="predicted"/>
<name>A0AAW8R3D5_9ALTE</name>
<dbReference type="Proteomes" id="UP001249020">
    <property type="component" value="Unassembled WGS sequence"/>
</dbReference>
<evidence type="ECO:0000259" key="1">
    <source>
        <dbReference type="PROSITE" id="PS50222"/>
    </source>
</evidence>
<sequence>MSQDKKLTDAQIAEIRKDFDFFDRDLNGQIDLHEFIELLTVLSPKTKAGNVQEGFAMIDENGDGFIDFEEFLDWWKDGWWEY</sequence>
<evidence type="ECO:0000313" key="2">
    <source>
        <dbReference type="EMBL" id="MDT0581653.1"/>
    </source>
</evidence>
<dbReference type="PROSITE" id="PS50222">
    <property type="entry name" value="EF_HAND_2"/>
    <property type="match status" value="2"/>
</dbReference>
<reference evidence="2 3" key="1">
    <citation type="submission" date="2023-09" db="EMBL/GenBank/DDBJ databases">
        <authorList>
            <person name="Rey-Velasco X."/>
        </authorList>
    </citation>
    <scope>NUCLEOTIDE SEQUENCE [LARGE SCALE GENOMIC DNA]</scope>
    <source>
        <strain evidence="2 3">W409</strain>
    </source>
</reference>
<dbReference type="PANTHER" id="PTHR47500:SF3">
    <property type="entry name" value="EF-HAND DOMAIN-CONTAINING PROTEIN"/>
    <property type="match status" value="1"/>
</dbReference>
<feature type="domain" description="EF-hand" evidence="1">
    <location>
        <begin position="46"/>
        <end position="81"/>
    </location>
</feature>
<dbReference type="RefSeq" id="WP_311360432.1">
    <property type="nucleotide sequence ID" value="NZ_JAVRIE010000001.1"/>
</dbReference>
<evidence type="ECO:0000313" key="3">
    <source>
        <dbReference type="Proteomes" id="UP001249020"/>
    </source>
</evidence>